<feature type="transmembrane region" description="Helical" evidence="7">
    <location>
        <begin position="90"/>
        <end position="111"/>
    </location>
</feature>
<keyword evidence="4 7" id="KW-0812">Transmembrane</keyword>
<evidence type="ECO:0000256" key="6">
    <source>
        <dbReference type="ARBA" id="ARBA00023136"/>
    </source>
</evidence>
<feature type="transmembrane region" description="Helical" evidence="7">
    <location>
        <begin position="64"/>
        <end position="84"/>
    </location>
</feature>
<dbReference type="EMBL" id="VKGK01000020">
    <property type="protein sequence ID" value="TRY13305.1"/>
    <property type="molecule type" value="Genomic_DNA"/>
</dbReference>
<dbReference type="AlphaFoldDB" id="A0A553JLH0"/>
<comment type="subcellular location">
    <subcellularLocation>
        <location evidence="1">Cell membrane</location>
        <topology evidence="1">Multi-pass membrane protein</topology>
    </subcellularLocation>
</comment>
<dbReference type="PANTHER" id="PTHR10590">
    <property type="entry name" value="SODIUM/NUCLEOSIDE COTRANSPORTER"/>
    <property type="match status" value="1"/>
</dbReference>
<dbReference type="Pfam" id="PF01773">
    <property type="entry name" value="Nucleos_tra2_N"/>
    <property type="match status" value="1"/>
</dbReference>
<reference evidence="12" key="1">
    <citation type="submission" date="2019-07" db="EMBL/GenBank/DDBJ databases">
        <title>Shewanella sp. YLB-08 draft genomic sequence.</title>
        <authorList>
            <person name="Yu L."/>
        </authorList>
    </citation>
    <scope>NUCLEOTIDE SEQUENCE [LARGE SCALE GENOMIC DNA]</scope>
    <source>
        <strain evidence="12">JCM 20706</strain>
    </source>
</reference>
<keyword evidence="5 7" id="KW-1133">Transmembrane helix</keyword>
<feature type="domain" description="Nucleoside transporter/FeoB GTPase Gate" evidence="10">
    <location>
        <begin position="92"/>
        <end position="190"/>
    </location>
</feature>
<dbReference type="GO" id="GO:0005337">
    <property type="term" value="F:nucleoside transmembrane transporter activity"/>
    <property type="evidence" value="ECO:0007669"/>
    <property type="project" value="InterPro"/>
</dbReference>
<comment type="similarity">
    <text evidence="2">Belongs to the concentrative nucleoside transporter (CNT) (TC 2.A.41) family.</text>
</comment>
<feature type="transmembrane region" description="Helical" evidence="7">
    <location>
        <begin position="394"/>
        <end position="413"/>
    </location>
</feature>
<evidence type="ECO:0000256" key="2">
    <source>
        <dbReference type="ARBA" id="ARBA00009033"/>
    </source>
</evidence>
<feature type="transmembrane region" description="Helical" evidence="7">
    <location>
        <begin position="289"/>
        <end position="308"/>
    </location>
</feature>
<dbReference type="Pfam" id="PF07670">
    <property type="entry name" value="Gate"/>
    <property type="match status" value="1"/>
</dbReference>
<dbReference type="GO" id="GO:0005886">
    <property type="term" value="C:plasma membrane"/>
    <property type="evidence" value="ECO:0007669"/>
    <property type="project" value="UniProtKB-SubCell"/>
</dbReference>
<dbReference type="InterPro" id="IPR011657">
    <property type="entry name" value="CNT_C_dom"/>
</dbReference>
<evidence type="ECO:0000256" key="4">
    <source>
        <dbReference type="ARBA" id="ARBA00022692"/>
    </source>
</evidence>
<dbReference type="InterPro" id="IPR008276">
    <property type="entry name" value="C_nuclsd_transpt"/>
</dbReference>
<feature type="transmembrane region" description="Helical" evidence="7">
    <location>
        <begin position="251"/>
        <end position="269"/>
    </location>
</feature>
<protein>
    <submittedName>
        <fullName evidence="11">NupC/NupG family nucleoside CNT transporter</fullName>
    </submittedName>
</protein>
<evidence type="ECO:0000256" key="7">
    <source>
        <dbReference type="SAM" id="Phobius"/>
    </source>
</evidence>
<evidence type="ECO:0000313" key="12">
    <source>
        <dbReference type="Proteomes" id="UP000318126"/>
    </source>
</evidence>
<name>A0A553JLH0_SHEHA</name>
<evidence type="ECO:0000259" key="8">
    <source>
        <dbReference type="Pfam" id="PF01773"/>
    </source>
</evidence>
<dbReference type="RefSeq" id="WP_144041143.1">
    <property type="nucleotide sequence ID" value="NZ_BMPL01000044.1"/>
</dbReference>
<keyword evidence="12" id="KW-1185">Reference proteome</keyword>
<feature type="domain" description="Concentrative nucleoside transporter C-terminal" evidence="9">
    <location>
        <begin position="195"/>
        <end position="410"/>
    </location>
</feature>
<feature type="transmembrane region" description="Helical" evidence="7">
    <location>
        <begin position="320"/>
        <end position="337"/>
    </location>
</feature>
<dbReference type="OrthoDB" id="9766455at2"/>
<dbReference type="Pfam" id="PF07662">
    <property type="entry name" value="Nucleos_tra2_C"/>
    <property type="match status" value="1"/>
</dbReference>
<accession>A0A553JLH0</accession>
<organism evidence="11 12">
    <name type="scientific">Shewanella hanedai</name>
    <name type="common">Alteromonas hanedai</name>
    <dbReference type="NCBI Taxonomy" id="25"/>
    <lineage>
        <taxon>Bacteria</taxon>
        <taxon>Pseudomonadati</taxon>
        <taxon>Pseudomonadota</taxon>
        <taxon>Gammaproteobacteria</taxon>
        <taxon>Alteromonadales</taxon>
        <taxon>Shewanellaceae</taxon>
        <taxon>Shewanella</taxon>
    </lineage>
</organism>
<feature type="transmembrane region" description="Helical" evidence="7">
    <location>
        <begin position="167"/>
        <end position="187"/>
    </location>
</feature>
<feature type="transmembrane region" description="Helical" evidence="7">
    <location>
        <begin position="35"/>
        <end position="57"/>
    </location>
</feature>
<feature type="domain" description="Concentrative nucleoside transporter N-terminal" evidence="8">
    <location>
        <begin position="6"/>
        <end position="79"/>
    </location>
</feature>
<evidence type="ECO:0000256" key="5">
    <source>
        <dbReference type="ARBA" id="ARBA00022989"/>
    </source>
</evidence>
<dbReference type="InterPro" id="IPR011642">
    <property type="entry name" value="Gate_dom"/>
</dbReference>
<dbReference type="GO" id="GO:0015293">
    <property type="term" value="F:symporter activity"/>
    <property type="evidence" value="ECO:0007669"/>
    <property type="project" value="TreeGrafter"/>
</dbReference>
<evidence type="ECO:0000256" key="1">
    <source>
        <dbReference type="ARBA" id="ARBA00004651"/>
    </source>
</evidence>
<feature type="transmembrane region" description="Helical" evidence="7">
    <location>
        <begin position="352"/>
        <end position="373"/>
    </location>
</feature>
<evidence type="ECO:0000313" key="11">
    <source>
        <dbReference type="EMBL" id="TRY13305.1"/>
    </source>
</evidence>
<dbReference type="PANTHER" id="PTHR10590:SF4">
    <property type="entry name" value="SOLUTE CARRIER FAMILY 28 MEMBER 3"/>
    <property type="match status" value="1"/>
</dbReference>
<proteinExistence type="inferred from homology"/>
<evidence type="ECO:0000256" key="3">
    <source>
        <dbReference type="ARBA" id="ARBA00022475"/>
    </source>
</evidence>
<evidence type="ECO:0000259" key="9">
    <source>
        <dbReference type="Pfam" id="PF07662"/>
    </source>
</evidence>
<gene>
    <name evidence="11" type="ORF">FN961_15780</name>
</gene>
<comment type="caution">
    <text evidence="11">The sequence shown here is derived from an EMBL/GenBank/DDBJ whole genome shotgun (WGS) entry which is preliminary data.</text>
</comment>
<keyword evidence="3" id="KW-1003">Cell membrane</keyword>
<sequence>MLQSLLGIAALLVVGYLFCNAKKQVNWRTVGGALIIQFSIAGFVLATSFGASMLLAVSNGVANVLGFATKGITFVFGNLVTFQVENLGFIFAFQVLPAIIFTAALVSLLHYMGIMTFFVKILGGGLQKIIGSSKAESMNAIANTVCGQTEAPLFVKPWHPHLTKSEIFAIMVGGLASIAGSVLAGLAGMGVEVRYLVMACFMSAPAGLLFAKLMIPETEQPVNDVPALPDDQKPTNFIDAIAKGAIAGMQIAAVVGAILIACIGLMAMLNSMIGWAGGLFGFENITLELLLGYAFSPIAWLIGVPWVEANVAGNFIAQKLVLNEFVAYAGFAPYISGETLVATTGEVMSPKAVAVITVALCGFANIGSVSMVVAALSTMIPKQSSYIASVGMKVLLAATLANLLSATVVGLFISF</sequence>
<keyword evidence="6 7" id="KW-0472">Membrane</keyword>
<dbReference type="InterPro" id="IPR002668">
    <property type="entry name" value="CNT_N_dom"/>
</dbReference>
<dbReference type="Proteomes" id="UP000318126">
    <property type="component" value="Unassembled WGS sequence"/>
</dbReference>
<evidence type="ECO:0000259" key="10">
    <source>
        <dbReference type="Pfam" id="PF07670"/>
    </source>
</evidence>